<dbReference type="InParanoid" id="G3H4M4"/>
<name>G3H4M4_CRIGR</name>
<reference evidence="3" key="1">
    <citation type="journal article" date="2011" name="Nat. Biotechnol.">
        <title>The genomic sequence of the Chinese hamster ovary (CHO)-K1 cell line.</title>
        <authorList>
            <person name="Xu X."/>
            <person name="Nagarajan H."/>
            <person name="Lewis N.E."/>
            <person name="Pan S."/>
            <person name="Cai Z."/>
            <person name="Liu X."/>
            <person name="Chen W."/>
            <person name="Xie M."/>
            <person name="Wang W."/>
            <person name="Hammond S."/>
            <person name="Andersen M.R."/>
            <person name="Neff N."/>
            <person name="Passarelli B."/>
            <person name="Koh W."/>
            <person name="Fan H.C."/>
            <person name="Wang J."/>
            <person name="Gui Y."/>
            <person name="Lee K.H."/>
            <person name="Betenbaugh M.J."/>
            <person name="Quake S.R."/>
            <person name="Famili I."/>
            <person name="Palsson B.O."/>
            <person name="Wang J."/>
        </authorList>
    </citation>
    <scope>NUCLEOTIDE SEQUENCE [LARGE SCALE GENOMIC DNA]</scope>
    <source>
        <strain evidence="3">CHO K1 cell line</strain>
    </source>
</reference>
<sequence length="50" mass="5516">MISVVNSIKVLGENNIRSIGLSENRRGRTSSLGQQYPAKNEQFSSVALEH</sequence>
<evidence type="ECO:0000256" key="1">
    <source>
        <dbReference type="SAM" id="MobiDB-lite"/>
    </source>
</evidence>
<dbReference type="Proteomes" id="UP000001075">
    <property type="component" value="Unassembled WGS sequence"/>
</dbReference>
<proteinExistence type="predicted"/>
<feature type="compositionally biased region" description="Polar residues" evidence="1">
    <location>
        <begin position="41"/>
        <end position="50"/>
    </location>
</feature>
<protein>
    <submittedName>
        <fullName evidence="2">Uncharacterized protein</fullName>
    </submittedName>
</protein>
<feature type="region of interest" description="Disordered" evidence="1">
    <location>
        <begin position="21"/>
        <end position="50"/>
    </location>
</feature>
<evidence type="ECO:0000313" key="3">
    <source>
        <dbReference type="Proteomes" id="UP000001075"/>
    </source>
</evidence>
<organism evidence="2 3">
    <name type="scientific">Cricetulus griseus</name>
    <name type="common">Chinese hamster</name>
    <name type="synonym">Cricetulus barabensis griseus</name>
    <dbReference type="NCBI Taxonomy" id="10029"/>
    <lineage>
        <taxon>Eukaryota</taxon>
        <taxon>Metazoa</taxon>
        <taxon>Chordata</taxon>
        <taxon>Craniata</taxon>
        <taxon>Vertebrata</taxon>
        <taxon>Euteleostomi</taxon>
        <taxon>Mammalia</taxon>
        <taxon>Eutheria</taxon>
        <taxon>Euarchontoglires</taxon>
        <taxon>Glires</taxon>
        <taxon>Rodentia</taxon>
        <taxon>Myomorpha</taxon>
        <taxon>Muroidea</taxon>
        <taxon>Cricetidae</taxon>
        <taxon>Cricetinae</taxon>
        <taxon>Cricetulus</taxon>
    </lineage>
</organism>
<dbReference type="EMBL" id="JH000143">
    <property type="protein sequence ID" value="EGW03068.1"/>
    <property type="molecule type" value="Genomic_DNA"/>
</dbReference>
<dbReference type="AlphaFoldDB" id="G3H4M4"/>
<gene>
    <name evidence="2" type="ORF">I79_005229</name>
</gene>
<evidence type="ECO:0000313" key="2">
    <source>
        <dbReference type="EMBL" id="EGW03068.1"/>
    </source>
</evidence>
<accession>G3H4M4</accession>